<dbReference type="OrthoDB" id="8573660at2759"/>
<gene>
    <name evidence="2" type="ORF">COCON_G00044620</name>
</gene>
<dbReference type="EMBL" id="JAFJMO010000003">
    <property type="protein sequence ID" value="KAJ8281943.1"/>
    <property type="molecule type" value="Genomic_DNA"/>
</dbReference>
<dbReference type="InterPro" id="IPR036816">
    <property type="entry name" value="RNaseA-like_dom_sf"/>
</dbReference>
<dbReference type="Gene3D" id="3.10.130.10">
    <property type="entry name" value="Ribonuclease A-like domain"/>
    <property type="match status" value="1"/>
</dbReference>
<keyword evidence="1" id="KW-0732">Signal</keyword>
<proteinExistence type="predicted"/>
<comment type="caution">
    <text evidence="2">The sequence shown here is derived from an EMBL/GenBank/DDBJ whole genome shotgun (WGS) entry which is preliminary data.</text>
</comment>
<reference evidence="2" key="1">
    <citation type="journal article" date="2023" name="Science">
        <title>Genome structures resolve the early diversification of teleost fishes.</title>
        <authorList>
            <person name="Parey E."/>
            <person name="Louis A."/>
            <person name="Montfort J."/>
            <person name="Bouchez O."/>
            <person name="Roques C."/>
            <person name="Iampietro C."/>
            <person name="Lluch J."/>
            <person name="Castinel A."/>
            <person name="Donnadieu C."/>
            <person name="Desvignes T."/>
            <person name="Floi Bucao C."/>
            <person name="Jouanno E."/>
            <person name="Wen M."/>
            <person name="Mejri S."/>
            <person name="Dirks R."/>
            <person name="Jansen H."/>
            <person name="Henkel C."/>
            <person name="Chen W.J."/>
            <person name="Zahm M."/>
            <person name="Cabau C."/>
            <person name="Klopp C."/>
            <person name="Thompson A.W."/>
            <person name="Robinson-Rechavi M."/>
            <person name="Braasch I."/>
            <person name="Lecointre G."/>
            <person name="Bobe J."/>
            <person name="Postlethwait J.H."/>
            <person name="Berthelot C."/>
            <person name="Roest Crollius H."/>
            <person name="Guiguen Y."/>
        </authorList>
    </citation>
    <scope>NUCLEOTIDE SEQUENCE</scope>
    <source>
        <strain evidence="2">Concon-B</strain>
    </source>
</reference>
<feature type="chain" id="PRO_5040472044" evidence="1">
    <location>
        <begin position="34"/>
        <end position="184"/>
    </location>
</feature>
<evidence type="ECO:0000256" key="1">
    <source>
        <dbReference type="SAM" id="SignalP"/>
    </source>
</evidence>
<protein>
    <submittedName>
        <fullName evidence="2">Uncharacterized protein</fullName>
    </submittedName>
</protein>
<evidence type="ECO:0000313" key="3">
    <source>
        <dbReference type="Proteomes" id="UP001152803"/>
    </source>
</evidence>
<feature type="signal peptide" evidence="1">
    <location>
        <begin position="1"/>
        <end position="33"/>
    </location>
</feature>
<evidence type="ECO:0000313" key="2">
    <source>
        <dbReference type="EMBL" id="KAJ8281943.1"/>
    </source>
</evidence>
<sequence>MSIASGSLSRMKTLKKTAMKMVLWLSCSLLARCSTNSSRNQSARDPSAPRPCVVLQPDSHLGVVPPEGGGVGWQWDPARAQGSITVTQGCMLTVWTEQGGHQTFPSGTQVHLKGWEWTSKPLAFHCSCEMEDVPNPVYGAYENFIQQHVDPKTERGDEHYCRVEMAKINKRNSCSQLWQVGIST</sequence>
<dbReference type="Proteomes" id="UP001152803">
    <property type="component" value="Unassembled WGS sequence"/>
</dbReference>
<dbReference type="AlphaFoldDB" id="A0A9Q1DUA7"/>
<accession>A0A9Q1DUA7</accession>
<name>A0A9Q1DUA7_CONCO</name>
<keyword evidence="3" id="KW-1185">Reference proteome</keyword>
<organism evidence="2 3">
    <name type="scientific">Conger conger</name>
    <name type="common">Conger eel</name>
    <name type="synonym">Muraena conger</name>
    <dbReference type="NCBI Taxonomy" id="82655"/>
    <lineage>
        <taxon>Eukaryota</taxon>
        <taxon>Metazoa</taxon>
        <taxon>Chordata</taxon>
        <taxon>Craniata</taxon>
        <taxon>Vertebrata</taxon>
        <taxon>Euteleostomi</taxon>
        <taxon>Actinopterygii</taxon>
        <taxon>Neopterygii</taxon>
        <taxon>Teleostei</taxon>
        <taxon>Anguilliformes</taxon>
        <taxon>Congridae</taxon>
        <taxon>Conger</taxon>
    </lineage>
</organism>